<evidence type="ECO:0000256" key="1">
    <source>
        <dbReference type="SAM" id="MobiDB-lite"/>
    </source>
</evidence>
<evidence type="ECO:0000313" key="2">
    <source>
        <dbReference type="EMBL" id="KAK8058359.1"/>
    </source>
</evidence>
<evidence type="ECO:0000313" key="3">
    <source>
        <dbReference type="Proteomes" id="UP001480595"/>
    </source>
</evidence>
<dbReference type="GeneID" id="92093279"/>
<reference evidence="2 3" key="1">
    <citation type="submission" date="2023-01" db="EMBL/GenBank/DDBJ databases">
        <title>Analysis of 21 Apiospora genomes using comparative genomics revels a genus with tremendous synthesis potential of carbohydrate active enzymes and secondary metabolites.</title>
        <authorList>
            <person name="Sorensen T."/>
        </authorList>
    </citation>
    <scope>NUCLEOTIDE SEQUENCE [LARGE SCALE GENOMIC DNA]</scope>
    <source>
        <strain evidence="2 3">CBS 135458</strain>
    </source>
</reference>
<organism evidence="2 3">
    <name type="scientific">Apiospora phragmitis</name>
    <dbReference type="NCBI Taxonomy" id="2905665"/>
    <lineage>
        <taxon>Eukaryota</taxon>
        <taxon>Fungi</taxon>
        <taxon>Dikarya</taxon>
        <taxon>Ascomycota</taxon>
        <taxon>Pezizomycotina</taxon>
        <taxon>Sordariomycetes</taxon>
        <taxon>Xylariomycetidae</taxon>
        <taxon>Amphisphaeriales</taxon>
        <taxon>Apiosporaceae</taxon>
        <taxon>Apiospora</taxon>
    </lineage>
</organism>
<proteinExistence type="predicted"/>
<dbReference type="Proteomes" id="UP001480595">
    <property type="component" value="Unassembled WGS sequence"/>
</dbReference>
<accession>A0ABR1UHH8</accession>
<feature type="region of interest" description="Disordered" evidence="1">
    <location>
        <begin position="146"/>
        <end position="221"/>
    </location>
</feature>
<keyword evidence="3" id="KW-1185">Reference proteome</keyword>
<dbReference type="RefSeq" id="XP_066713805.1">
    <property type="nucleotide sequence ID" value="XM_066860216.1"/>
</dbReference>
<dbReference type="EMBL" id="JAQQWL010000009">
    <property type="protein sequence ID" value="KAK8058359.1"/>
    <property type="molecule type" value="Genomic_DNA"/>
</dbReference>
<feature type="compositionally biased region" description="Basic and acidic residues" evidence="1">
    <location>
        <begin position="186"/>
        <end position="195"/>
    </location>
</feature>
<gene>
    <name evidence="2" type="ORF">PG994_008807</name>
</gene>
<protein>
    <submittedName>
        <fullName evidence="2">Uncharacterized protein</fullName>
    </submittedName>
</protein>
<sequence length="381" mass="42334">MRLELPDGFGGFHIWDMPDPPPVADCRFAGAVVPQATQFLTVDLRRATGLTFHFDHGKVYEISAHTREAPYARRAVQQQQQNGGRRMVDRTVWVHLPIPKGEEILAVAVRMTRANHHELSTQRPCFLFRMKLAGDVSLARLLGGLRRRQHQPTKPRIVDIQHSQHRPGHPVRDVSWHTSRRGNNPRNDDENHNDDGSSGPPFSLQPSTPPGGAWAAPNGHNPLLQIDQTKFSSAPLDNVTRLQVLGSGLRRHHHHHHSAVLLDYANGARRALGNCRPGVDPVAGAYAHPARICYRAFVHRPAATVAQAPTGGLYQRPSALRRMVQVEGGPEPAASPHGHHNRNEEWVCSDVQGKTMKLWFSAENSIISIVPATMPRPIRLA</sequence>
<comment type="caution">
    <text evidence="2">The sequence shown here is derived from an EMBL/GenBank/DDBJ whole genome shotgun (WGS) entry which is preliminary data.</text>
</comment>
<name>A0ABR1UHH8_9PEZI</name>